<keyword evidence="1" id="KW-0472">Membrane</keyword>
<accession>N9NG74</accession>
<protein>
    <submittedName>
        <fullName evidence="2">Uncharacterized protein</fullName>
    </submittedName>
</protein>
<dbReference type="eggNOG" id="ENOG5033C3K">
    <property type="taxonomic scope" value="Bacteria"/>
</dbReference>
<gene>
    <name evidence="2" type="ORF">F900_01567</name>
</gene>
<dbReference type="STRING" id="1217705.F900_01567"/>
<reference evidence="2 3" key="1">
    <citation type="submission" date="2013-02" db="EMBL/GenBank/DDBJ databases">
        <title>The Genome Sequence of Acinetobacter sp. ANC 3862.</title>
        <authorList>
            <consortium name="The Broad Institute Genome Sequencing Platform"/>
            <consortium name="The Broad Institute Genome Sequencing Center for Infectious Disease"/>
            <person name="Cerqueira G."/>
            <person name="Feldgarden M."/>
            <person name="Courvalin P."/>
            <person name="Perichon B."/>
            <person name="Grillot-Courvalin C."/>
            <person name="Clermont D."/>
            <person name="Rocha E."/>
            <person name="Yoon E.-J."/>
            <person name="Nemec A."/>
            <person name="Walker B."/>
            <person name="Young S.K."/>
            <person name="Zeng Q."/>
            <person name="Gargeya S."/>
            <person name="Fitzgerald M."/>
            <person name="Haas B."/>
            <person name="Abouelleil A."/>
            <person name="Alvarado L."/>
            <person name="Arachchi H.M."/>
            <person name="Berlin A.M."/>
            <person name="Chapman S.B."/>
            <person name="Dewar J."/>
            <person name="Goldberg J."/>
            <person name="Griggs A."/>
            <person name="Gujja S."/>
            <person name="Hansen M."/>
            <person name="Howarth C."/>
            <person name="Imamovic A."/>
            <person name="Larimer J."/>
            <person name="McCowan C."/>
            <person name="Murphy C."/>
            <person name="Neiman D."/>
            <person name="Pearson M."/>
            <person name="Priest M."/>
            <person name="Roberts A."/>
            <person name="Saif S."/>
            <person name="Shea T."/>
            <person name="Sisk P."/>
            <person name="Sykes S."/>
            <person name="Wortman J."/>
            <person name="Nusbaum C."/>
            <person name="Birren B."/>
        </authorList>
    </citation>
    <scope>NUCLEOTIDE SEQUENCE [LARGE SCALE GENOMIC DNA]</scope>
    <source>
        <strain evidence="2 3">ANC 3862</strain>
    </source>
</reference>
<dbReference type="PATRIC" id="fig|1217705.3.peg.1512"/>
<dbReference type="EMBL" id="APRP01000016">
    <property type="protein sequence ID" value="ENX01807.1"/>
    <property type="molecule type" value="Genomic_DNA"/>
</dbReference>
<evidence type="ECO:0000256" key="1">
    <source>
        <dbReference type="SAM" id="Phobius"/>
    </source>
</evidence>
<keyword evidence="1" id="KW-1133">Transmembrane helix</keyword>
<sequence>MYFWNTNKLIDDLKNERLADRDYKNYYLVSASVTCLMMFAMRFSPVVDVVPSIIDIVISLMMLIIGMNFCFVANGGNDGNQFLNRLICIFLPIGVKLLLAYLLFFLLIVIGFIFAARFIDANQISELIKPYQSWVTLFLSIFMQIMMYWRFCVAFKKIND</sequence>
<feature type="transmembrane region" description="Helical" evidence="1">
    <location>
        <begin position="86"/>
        <end position="119"/>
    </location>
</feature>
<evidence type="ECO:0000313" key="3">
    <source>
        <dbReference type="Proteomes" id="UP000013248"/>
    </source>
</evidence>
<evidence type="ECO:0000313" key="2">
    <source>
        <dbReference type="EMBL" id="ENX01807.1"/>
    </source>
</evidence>
<feature type="transmembrane region" description="Helical" evidence="1">
    <location>
        <begin position="131"/>
        <end position="149"/>
    </location>
</feature>
<dbReference type="AlphaFoldDB" id="N9NG74"/>
<dbReference type="Proteomes" id="UP000013248">
    <property type="component" value="Unassembled WGS sequence"/>
</dbReference>
<feature type="transmembrane region" description="Helical" evidence="1">
    <location>
        <begin position="26"/>
        <end position="43"/>
    </location>
</feature>
<name>N9NG74_9GAMM</name>
<dbReference type="RefSeq" id="WP_005216433.1">
    <property type="nucleotide sequence ID" value="NZ_KB850089.1"/>
</dbReference>
<keyword evidence="1" id="KW-0812">Transmembrane</keyword>
<feature type="transmembrane region" description="Helical" evidence="1">
    <location>
        <begin position="49"/>
        <end position="74"/>
    </location>
</feature>
<comment type="caution">
    <text evidence="2">The sequence shown here is derived from an EMBL/GenBank/DDBJ whole genome shotgun (WGS) entry which is preliminary data.</text>
</comment>
<organism evidence="2 3">
    <name type="scientific">Acinetobacter modestus</name>
    <dbReference type="NCBI Taxonomy" id="1776740"/>
    <lineage>
        <taxon>Bacteria</taxon>
        <taxon>Pseudomonadati</taxon>
        <taxon>Pseudomonadota</taxon>
        <taxon>Gammaproteobacteria</taxon>
        <taxon>Moraxellales</taxon>
        <taxon>Moraxellaceae</taxon>
        <taxon>Acinetobacter</taxon>
    </lineage>
</organism>
<proteinExistence type="predicted"/>
<dbReference type="HOGENOM" id="CLU_1623621_0_0_6"/>